<evidence type="ECO:0000259" key="4">
    <source>
        <dbReference type="PROSITE" id="PS51930"/>
    </source>
</evidence>
<evidence type="ECO:0000256" key="2">
    <source>
        <dbReference type="ARBA" id="ARBA00024446"/>
    </source>
</evidence>
<dbReference type="InterPro" id="IPR044872">
    <property type="entry name" value="CcmK/CsoS1_BMC"/>
</dbReference>
<dbReference type="KEGG" id="gfm:Enr17x_50860"/>
<proteinExistence type="inferred from homology"/>
<evidence type="ECO:0000313" key="6">
    <source>
        <dbReference type="Proteomes" id="UP000318313"/>
    </source>
</evidence>
<name>A0A518IIU3_9PLAN</name>
<dbReference type="SMART" id="SM00877">
    <property type="entry name" value="BMC"/>
    <property type="match status" value="1"/>
</dbReference>
<dbReference type="Gene3D" id="3.30.70.1710">
    <property type="match status" value="1"/>
</dbReference>
<sequence length="89" mass="8906">MSSEAIGLIETKGLVAQIEASDAMLKAANVTLVDQIQIGGAFITTVIQGDIGSVRAAVDAGAAAASQIGELVGAHVIARPSEGLMANFI</sequence>
<evidence type="ECO:0000256" key="3">
    <source>
        <dbReference type="PROSITE-ProRule" id="PRU01278"/>
    </source>
</evidence>
<dbReference type="PANTHER" id="PTHR33941:SF11">
    <property type="entry name" value="BACTERIAL MICROCOMPARTMENT SHELL PROTEIN PDUJ"/>
    <property type="match status" value="1"/>
</dbReference>
<dbReference type="InterPro" id="IPR000249">
    <property type="entry name" value="BMC_dom"/>
</dbReference>
<evidence type="ECO:0000313" key="5">
    <source>
        <dbReference type="EMBL" id="QDV53016.1"/>
    </source>
</evidence>
<dbReference type="PANTHER" id="PTHR33941">
    <property type="entry name" value="PROPANEDIOL UTILIZATION PROTEIN PDUA"/>
    <property type="match status" value="1"/>
</dbReference>
<dbReference type="InterPro" id="IPR037233">
    <property type="entry name" value="CcmK-like_sf"/>
</dbReference>
<dbReference type="Proteomes" id="UP000318313">
    <property type="component" value="Chromosome"/>
</dbReference>
<dbReference type="EMBL" id="CP037452">
    <property type="protein sequence ID" value="QDV53016.1"/>
    <property type="molecule type" value="Genomic_DNA"/>
</dbReference>
<keyword evidence="6" id="KW-1185">Reference proteome</keyword>
<organism evidence="5 6">
    <name type="scientific">Gimesia fumaroli</name>
    <dbReference type="NCBI Taxonomy" id="2527976"/>
    <lineage>
        <taxon>Bacteria</taxon>
        <taxon>Pseudomonadati</taxon>
        <taxon>Planctomycetota</taxon>
        <taxon>Planctomycetia</taxon>
        <taxon>Planctomycetales</taxon>
        <taxon>Planctomycetaceae</taxon>
        <taxon>Gimesia</taxon>
    </lineage>
</organism>
<protein>
    <recommendedName>
        <fullName evidence="4">BMC domain-containing protein</fullName>
    </recommendedName>
</protein>
<dbReference type="Pfam" id="PF00936">
    <property type="entry name" value="BMC"/>
    <property type="match status" value="1"/>
</dbReference>
<dbReference type="GO" id="GO:0031469">
    <property type="term" value="C:bacterial microcompartment"/>
    <property type="evidence" value="ECO:0007669"/>
    <property type="project" value="UniProtKB-SubCell"/>
</dbReference>
<gene>
    <name evidence="5" type="ORF">Enr17x_50860</name>
</gene>
<keyword evidence="2" id="KW-1283">Bacterial microcompartment</keyword>
<dbReference type="InterPro" id="IPR050575">
    <property type="entry name" value="BMC_shell"/>
</dbReference>
<dbReference type="CDD" id="cd07045">
    <property type="entry name" value="BMC_CcmK_like"/>
    <property type="match status" value="1"/>
</dbReference>
<evidence type="ECO:0000256" key="1">
    <source>
        <dbReference type="ARBA" id="ARBA00024322"/>
    </source>
</evidence>
<dbReference type="AlphaFoldDB" id="A0A518IIU3"/>
<comment type="subcellular location">
    <subcellularLocation>
        <location evidence="1">Bacterial microcompartment</location>
    </subcellularLocation>
</comment>
<comment type="similarity">
    <text evidence="3">Belongs to the bacterial microcompartments protein family.</text>
</comment>
<dbReference type="RefSeq" id="WP_145312268.1">
    <property type="nucleotide sequence ID" value="NZ_CP037452.1"/>
</dbReference>
<feature type="domain" description="BMC" evidence="4">
    <location>
        <begin position="5"/>
        <end position="89"/>
    </location>
</feature>
<dbReference type="PROSITE" id="PS51930">
    <property type="entry name" value="BMC_2"/>
    <property type="match status" value="1"/>
</dbReference>
<dbReference type="OrthoDB" id="9812608at2"/>
<dbReference type="SUPFAM" id="SSF143414">
    <property type="entry name" value="CcmK-like"/>
    <property type="match status" value="1"/>
</dbReference>
<reference evidence="5 6" key="1">
    <citation type="submission" date="2019-03" db="EMBL/GenBank/DDBJ databases">
        <title>Deep-cultivation of Planctomycetes and their phenomic and genomic characterization uncovers novel biology.</title>
        <authorList>
            <person name="Wiegand S."/>
            <person name="Jogler M."/>
            <person name="Boedeker C."/>
            <person name="Pinto D."/>
            <person name="Vollmers J."/>
            <person name="Rivas-Marin E."/>
            <person name="Kohn T."/>
            <person name="Peeters S.H."/>
            <person name="Heuer A."/>
            <person name="Rast P."/>
            <person name="Oberbeckmann S."/>
            <person name="Bunk B."/>
            <person name="Jeske O."/>
            <person name="Meyerdierks A."/>
            <person name="Storesund J.E."/>
            <person name="Kallscheuer N."/>
            <person name="Luecker S."/>
            <person name="Lage O.M."/>
            <person name="Pohl T."/>
            <person name="Merkel B.J."/>
            <person name="Hornburger P."/>
            <person name="Mueller R.-W."/>
            <person name="Bruemmer F."/>
            <person name="Labrenz M."/>
            <person name="Spormann A.M."/>
            <person name="Op den Camp H."/>
            <person name="Overmann J."/>
            <person name="Amann R."/>
            <person name="Jetten M.S.M."/>
            <person name="Mascher T."/>
            <person name="Medema M.H."/>
            <person name="Devos D.P."/>
            <person name="Kaster A.-K."/>
            <person name="Ovreas L."/>
            <person name="Rohde M."/>
            <person name="Galperin M.Y."/>
            <person name="Jogler C."/>
        </authorList>
    </citation>
    <scope>NUCLEOTIDE SEQUENCE [LARGE SCALE GENOMIC DNA]</scope>
    <source>
        <strain evidence="5 6">Enr17</strain>
    </source>
</reference>
<accession>A0A518IIU3</accession>